<accession>A0A1H6EAQ1</accession>
<sequence>MAEVSLPNGTEWIVGSGVHRWNVPFAAADLSPLTLDSTFGEVADRSGGLKAVTDAIAARRPEFAEFIEVGMNAVEPKTKARDALGMIPDAEPILRDVELALGRL</sequence>
<evidence type="ECO:0000313" key="1">
    <source>
        <dbReference type="EMBL" id="SEG93996.1"/>
    </source>
</evidence>
<dbReference type="RefSeq" id="WP_103944753.1">
    <property type="nucleotide sequence ID" value="NZ_FNVO01000042.1"/>
</dbReference>
<name>A0A1H6EAQ1_9ACTN</name>
<keyword evidence="2" id="KW-1185">Reference proteome</keyword>
<proteinExistence type="predicted"/>
<dbReference type="AlphaFoldDB" id="A0A1H6EAQ1"/>
<dbReference type="EMBL" id="FNVO01000042">
    <property type="protein sequence ID" value="SEG93996.1"/>
    <property type="molecule type" value="Genomic_DNA"/>
</dbReference>
<protein>
    <submittedName>
        <fullName evidence="1">Uncharacterized protein</fullName>
    </submittedName>
</protein>
<evidence type="ECO:0000313" key="2">
    <source>
        <dbReference type="Proteomes" id="UP000236723"/>
    </source>
</evidence>
<gene>
    <name evidence="1" type="ORF">SAMN04489712_14221</name>
</gene>
<dbReference type="Proteomes" id="UP000236723">
    <property type="component" value="Unassembled WGS sequence"/>
</dbReference>
<reference evidence="2" key="1">
    <citation type="submission" date="2016-10" db="EMBL/GenBank/DDBJ databases">
        <authorList>
            <person name="Varghese N."/>
            <person name="Submissions S."/>
        </authorList>
    </citation>
    <scope>NUCLEOTIDE SEQUENCE [LARGE SCALE GENOMIC DNA]</scope>
    <source>
        <strain evidence="2">DSM 43163</strain>
    </source>
</reference>
<organism evidence="1 2">
    <name type="scientific">Thermomonospora echinospora</name>
    <dbReference type="NCBI Taxonomy" id="1992"/>
    <lineage>
        <taxon>Bacteria</taxon>
        <taxon>Bacillati</taxon>
        <taxon>Actinomycetota</taxon>
        <taxon>Actinomycetes</taxon>
        <taxon>Streptosporangiales</taxon>
        <taxon>Thermomonosporaceae</taxon>
        <taxon>Thermomonospora</taxon>
    </lineage>
</organism>